<protein>
    <recommendedName>
        <fullName evidence="3">Gfo/Idh/MocA-like oxidoreductase N-terminal domain-containing protein</fullName>
    </recommendedName>
</protein>
<comment type="similarity">
    <text evidence="1">Belongs to the Gfo/Idh/MocA family.</text>
</comment>
<dbReference type="SUPFAM" id="SSF51735">
    <property type="entry name" value="NAD(P)-binding Rossmann-fold domains"/>
    <property type="match status" value="1"/>
</dbReference>
<gene>
    <name evidence="4" type="ORF">M472_08585</name>
</gene>
<comment type="caution">
    <text evidence="4">The sequence shown here is derived from an EMBL/GenBank/DDBJ whole genome shotgun (WGS) entry which is preliminary data.</text>
</comment>
<dbReference type="EMBL" id="ATDL01000015">
    <property type="protein sequence ID" value="ERJ58824.1"/>
    <property type="molecule type" value="Genomic_DNA"/>
</dbReference>
<dbReference type="Gene3D" id="3.40.50.720">
    <property type="entry name" value="NAD(P)-binding Rossmann-like Domain"/>
    <property type="match status" value="1"/>
</dbReference>
<reference evidence="4 5" key="1">
    <citation type="journal article" date="2013" name="Genome Announc.">
        <title>The Draft Genome Sequence of Sphingomonas paucimobilis Strain HER1398 (Proteobacteria), Host to the Giant PAU Phage, Indicates That It Is a Member of the Genus Sphingobacterium (Bacteroidetes).</title>
        <authorList>
            <person name="White R.A.III."/>
            <person name="Suttle C.A."/>
        </authorList>
    </citation>
    <scope>NUCLEOTIDE SEQUENCE [LARGE SCALE GENOMIC DNA]</scope>
    <source>
        <strain evidence="4 5">HER1398</strain>
    </source>
</reference>
<dbReference type="STRING" id="1346330.M472_08585"/>
<dbReference type="InterPro" id="IPR000683">
    <property type="entry name" value="Gfo/Idh/MocA-like_OxRdtase_N"/>
</dbReference>
<keyword evidence="2" id="KW-0560">Oxidoreductase</keyword>
<dbReference type="GO" id="GO:0000166">
    <property type="term" value="F:nucleotide binding"/>
    <property type="evidence" value="ECO:0007669"/>
    <property type="project" value="InterPro"/>
</dbReference>
<dbReference type="RefSeq" id="WP_021070317.1">
    <property type="nucleotide sequence ID" value="NZ_ATDL01000015.1"/>
</dbReference>
<dbReference type="eggNOG" id="COG0673">
    <property type="taxonomic scope" value="Bacteria"/>
</dbReference>
<dbReference type="GO" id="GO:0016491">
    <property type="term" value="F:oxidoreductase activity"/>
    <property type="evidence" value="ECO:0007669"/>
    <property type="project" value="UniProtKB-KW"/>
</dbReference>
<evidence type="ECO:0000259" key="3">
    <source>
        <dbReference type="Pfam" id="PF01408"/>
    </source>
</evidence>
<evidence type="ECO:0000313" key="5">
    <source>
        <dbReference type="Proteomes" id="UP000016584"/>
    </source>
</evidence>
<dbReference type="PATRIC" id="fig|1346330.5.peg.2155"/>
<name>U2J1H4_9SPHI</name>
<accession>U2J1H4</accession>
<organism evidence="4 5">
    <name type="scientific">Sphingobacterium paucimobilis HER1398</name>
    <dbReference type="NCBI Taxonomy" id="1346330"/>
    <lineage>
        <taxon>Bacteria</taxon>
        <taxon>Pseudomonadati</taxon>
        <taxon>Bacteroidota</taxon>
        <taxon>Sphingobacteriia</taxon>
        <taxon>Sphingobacteriales</taxon>
        <taxon>Sphingobacteriaceae</taxon>
        <taxon>Sphingobacterium</taxon>
    </lineage>
</organism>
<proteinExistence type="inferred from homology"/>
<dbReference type="AlphaFoldDB" id="U2J1H4"/>
<dbReference type="PANTHER" id="PTHR43708">
    <property type="entry name" value="CONSERVED EXPRESSED OXIDOREDUCTASE (EUROFUNG)"/>
    <property type="match status" value="1"/>
</dbReference>
<dbReference type="InterPro" id="IPR036291">
    <property type="entry name" value="NAD(P)-bd_dom_sf"/>
</dbReference>
<dbReference type="Pfam" id="PF01408">
    <property type="entry name" value="GFO_IDH_MocA"/>
    <property type="match status" value="1"/>
</dbReference>
<evidence type="ECO:0000256" key="1">
    <source>
        <dbReference type="ARBA" id="ARBA00010928"/>
    </source>
</evidence>
<dbReference type="Proteomes" id="UP000016584">
    <property type="component" value="Unassembled WGS sequence"/>
</dbReference>
<keyword evidence="5" id="KW-1185">Reference proteome</keyword>
<evidence type="ECO:0000313" key="4">
    <source>
        <dbReference type="EMBL" id="ERJ58824.1"/>
    </source>
</evidence>
<dbReference type="PANTHER" id="PTHR43708:SF5">
    <property type="entry name" value="CONSERVED EXPRESSED OXIDOREDUCTASE (EUROFUNG)-RELATED"/>
    <property type="match status" value="1"/>
</dbReference>
<evidence type="ECO:0000256" key="2">
    <source>
        <dbReference type="ARBA" id="ARBA00023002"/>
    </source>
</evidence>
<feature type="domain" description="Gfo/Idh/MocA-like oxidoreductase N-terminal" evidence="3">
    <location>
        <begin position="47"/>
        <end position="174"/>
    </location>
</feature>
<sequence>MMKTMDNNLKQTPAGRRAFLQKMGLLTGGLVLTQSFSTAGEQQPIKKIGIIGLDTSHSEMFTKDINQGTLKDRGYRVVAAYPHGSKDIPSALEMKPRIIQAMRDMRVEIVDSIESLLSKVDYILLESNDGRVHLEQAEQVIKAGKPLFVDKPMGENLAKVKAIFDLAERKQVPIFSSSSLRYDQLVREVTGGKIGKVLGADVYTPAEIEPHHIDQAWYMIHGVEMLFTVMGTGCKEVYRVYHPDFEQVIGIWSDGRTGTVRGIRRGASNIAGVAFGEIGISPLGPFVGYGPLVAEILTFFDTGLPPVSASETIEIFQFMQAAQRSRETGVKIALSDVY</sequence>
<dbReference type="InterPro" id="IPR051317">
    <property type="entry name" value="Gfo/Idh/MocA_oxidoreduct"/>
</dbReference>